<accession>A0A8S1P1R8</accession>
<keyword evidence="5 6" id="KW-0472">Membrane</keyword>
<dbReference type="GO" id="GO:0022857">
    <property type="term" value="F:transmembrane transporter activity"/>
    <property type="evidence" value="ECO:0007669"/>
    <property type="project" value="TreeGrafter"/>
</dbReference>
<gene>
    <name evidence="7" type="ORF">PPRIM_AZ9-3.1.T1030078</name>
</gene>
<feature type="transmembrane region" description="Helical" evidence="6">
    <location>
        <begin position="86"/>
        <end position="105"/>
    </location>
</feature>
<evidence type="ECO:0000256" key="1">
    <source>
        <dbReference type="ARBA" id="ARBA00004141"/>
    </source>
</evidence>
<sequence>MNHLSLFESGNKMQNSTQLEVLQEQEEITEEDSKLEVKDYIDIFKNKSLQVTFIFFFWLSALENGLRPFLANELGVFYGLTEYNISYLFMIPIFTYLLSAILVARQTYFQEQTLFKVGMWILGISFFFYCPTVFKLPHSIGFILFGEFIRGISLGIGCSLFIPNISDSCIDKVGICKANLIGANLYQFGWSLGDIFGPIICGAFVEKIGYEMTTLCSGFVIIVFIIIYLIFRKNKSRTVQVISTQDISKKVPQNNNA</sequence>
<dbReference type="PANTHER" id="PTHR23506">
    <property type="entry name" value="GH10249P"/>
    <property type="match status" value="1"/>
</dbReference>
<comment type="caution">
    <text evidence="7">The sequence shown here is derived from an EMBL/GenBank/DDBJ whole genome shotgun (WGS) entry which is preliminary data.</text>
</comment>
<evidence type="ECO:0000256" key="6">
    <source>
        <dbReference type="SAM" id="Phobius"/>
    </source>
</evidence>
<dbReference type="EMBL" id="CAJJDM010000106">
    <property type="protein sequence ID" value="CAD8097146.1"/>
    <property type="molecule type" value="Genomic_DNA"/>
</dbReference>
<proteinExistence type="predicted"/>
<reference evidence="7" key="1">
    <citation type="submission" date="2021-01" db="EMBL/GenBank/DDBJ databases">
        <authorList>
            <consortium name="Genoscope - CEA"/>
            <person name="William W."/>
        </authorList>
    </citation>
    <scope>NUCLEOTIDE SEQUENCE</scope>
</reference>
<protein>
    <submittedName>
        <fullName evidence="7">Uncharacterized protein</fullName>
    </submittedName>
</protein>
<evidence type="ECO:0000256" key="4">
    <source>
        <dbReference type="ARBA" id="ARBA00022989"/>
    </source>
</evidence>
<dbReference type="AlphaFoldDB" id="A0A8S1P1R8"/>
<keyword evidence="3 6" id="KW-0812">Transmembrane</keyword>
<keyword evidence="8" id="KW-1185">Reference proteome</keyword>
<feature type="transmembrane region" description="Helical" evidence="6">
    <location>
        <begin position="211"/>
        <end position="231"/>
    </location>
</feature>
<evidence type="ECO:0000313" key="7">
    <source>
        <dbReference type="EMBL" id="CAD8097146.1"/>
    </source>
</evidence>
<feature type="transmembrane region" description="Helical" evidence="6">
    <location>
        <begin position="140"/>
        <end position="162"/>
    </location>
</feature>
<dbReference type="PANTHER" id="PTHR23506:SF26">
    <property type="entry name" value="MFS-TYPE TRANSPORTER SLC18B1"/>
    <property type="match status" value="1"/>
</dbReference>
<feature type="transmembrane region" description="Helical" evidence="6">
    <location>
        <begin position="48"/>
        <end position="66"/>
    </location>
</feature>
<dbReference type="InterPro" id="IPR050930">
    <property type="entry name" value="MFS_Vesicular_Transporter"/>
</dbReference>
<comment type="subcellular location">
    <subcellularLocation>
        <location evidence="1">Membrane</location>
        <topology evidence="1">Multi-pass membrane protein</topology>
    </subcellularLocation>
</comment>
<keyword evidence="4 6" id="KW-1133">Transmembrane helix</keyword>
<evidence type="ECO:0000256" key="2">
    <source>
        <dbReference type="ARBA" id="ARBA00022448"/>
    </source>
</evidence>
<evidence type="ECO:0000256" key="3">
    <source>
        <dbReference type="ARBA" id="ARBA00022692"/>
    </source>
</evidence>
<evidence type="ECO:0000256" key="5">
    <source>
        <dbReference type="ARBA" id="ARBA00023136"/>
    </source>
</evidence>
<evidence type="ECO:0000313" key="8">
    <source>
        <dbReference type="Proteomes" id="UP000688137"/>
    </source>
</evidence>
<feature type="transmembrane region" description="Helical" evidence="6">
    <location>
        <begin position="117"/>
        <end position="134"/>
    </location>
</feature>
<feature type="transmembrane region" description="Helical" evidence="6">
    <location>
        <begin position="183"/>
        <end position="205"/>
    </location>
</feature>
<dbReference type="GO" id="GO:0016020">
    <property type="term" value="C:membrane"/>
    <property type="evidence" value="ECO:0007669"/>
    <property type="project" value="UniProtKB-SubCell"/>
</dbReference>
<name>A0A8S1P1R8_PARPR</name>
<organism evidence="7 8">
    <name type="scientific">Paramecium primaurelia</name>
    <dbReference type="NCBI Taxonomy" id="5886"/>
    <lineage>
        <taxon>Eukaryota</taxon>
        <taxon>Sar</taxon>
        <taxon>Alveolata</taxon>
        <taxon>Ciliophora</taxon>
        <taxon>Intramacronucleata</taxon>
        <taxon>Oligohymenophorea</taxon>
        <taxon>Peniculida</taxon>
        <taxon>Parameciidae</taxon>
        <taxon>Paramecium</taxon>
    </lineage>
</organism>
<dbReference type="Proteomes" id="UP000688137">
    <property type="component" value="Unassembled WGS sequence"/>
</dbReference>
<keyword evidence="2" id="KW-0813">Transport</keyword>